<name>A0A1L9TZY1_9EURO</name>
<sequence length="238" mass="26876">MSCTKGKLYYHEQLRALGEALAETLELDTSEEYSSPTEDQDTVQLYHDTVQQIGSHFEKARKIEQAKEAAGSKPAHGDYDVFLGVPKTPYHDNDCDCEVILHERGREENRCRTFYTVNVGIDETGVKNVNEKQQRPAFDMDGEDHLQKCDRMTQKLWVGFMRADAYDTFVDIYNSIEERESRAFACKLLTRCARERILPVTVGARAIKRALGMLDELAEITSADSSRAISRASTVPGA</sequence>
<proteinExistence type="predicted"/>
<dbReference type="GeneID" id="63756102"/>
<gene>
    <name evidence="1" type="ORF">ASPSYDRAFT_1156974</name>
</gene>
<organism evidence="1 2">
    <name type="scientific">Aspergillus sydowii CBS 593.65</name>
    <dbReference type="NCBI Taxonomy" id="1036612"/>
    <lineage>
        <taxon>Eukaryota</taxon>
        <taxon>Fungi</taxon>
        <taxon>Dikarya</taxon>
        <taxon>Ascomycota</taxon>
        <taxon>Pezizomycotina</taxon>
        <taxon>Eurotiomycetes</taxon>
        <taxon>Eurotiomycetidae</taxon>
        <taxon>Eurotiales</taxon>
        <taxon>Aspergillaceae</taxon>
        <taxon>Aspergillus</taxon>
        <taxon>Aspergillus subgen. Nidulantes</taxon>
    </lineage>
</organism>
<dbReference type="RefSeq" id="XP_040708771.1">
    <property type="nucleotide sequence ID" value="XM_040840029.1"/>
</dbReference>
<protein>
    <submittedName>
        <fullName evidence="1">Uncharacterized protein</fullName>
    </submittedName>
</protein>
<evidence type="ECO:0000313" key="2">
    <source>
        <dbReference type="Proteomes" id="UP000184356"/>
    </source>
</evidence>
<evidence type="ECO:0000313" key="1">
    <source>
        <dbReference type="EMBL" id="OJJ64965.1"/>
    </source>
</evidence>
<dbReference type="AlphaFoldDB" id="A0A1L9TZY1"/>
<dbReference type="OrthoDB" id="4503728at2759"/>
<accession>A0A1L9TZY1</accession>
<dbReference type="Proteomes" id="UP000184356">
    <property type="component" value="Unassembled WGS sequence"/>
</dbReference>
<dbReference type="EMBL" id="KV878582">
    <property type="protein sequence ID" value="OJJ64965.1"/>
    <property type="molecule type" value="Genomic_DNA"/>
</dbReference>
<keyword evidence="2" id="KW-1185">Reference proteome</keyword>
<dbReference type="VEuPathDB" id="FungiDB:ASPSYDRAFT_1156974"/>
<reference evidence="2" key="1">
    <citation type="journal article" date="2017" name="Genome Biol.">
        <title>Comparative genomics reveals high biological diversity and specific adaptations in the industrially and medically important fungal genus Aspergillus.</title>
        <authorList>
            <person name="de Vries R.P."/>
            <person name="Riley R."/>
            <person name="Wiebenga A."/>
            <person name="Aguilar-Osorio G."/>
            <person name="Amillis S."/>
            <person name="Uchima C.A."/>
            <person name="Anderluh G."/>
            <person name="Asadollahi M."/>
            <person name="Askin M."/>
            <person name="Barry K."/>
            <person name="Battaglia E."/>
            <person name="Bayram O."/>
            <person name="Benocci T."/>
            <person name="Braus-Stromeyer S.A."/>
            <person name="Caldana C."/>
            <person name="Canovas D."/>
            <person name="Cerqueira G.C."/>
            <person name="Chen F."/>
            <person name="Chen W."/>
            <person name="Choi C."/>
            <person name="Clum A."/>
            <person name="Dos Santos R.A."/>
            <person name="Damasio A.R."/>
            <person name="Diallinas G."/>
            <person name="Emri T."/>
            <person name="Fekete E."/>
            <person name="Flipphi M."/>
            <person name="Freyberg S."/>
            <person name="Gallo A."/>
            <person name="Gournas C."/>
            <person name="Habgood R."/>
            <person name="Hainaut M."/>
            <person name="Harispe M.L."/>
            <person name="Henrissat B."/>
            <person name="Hilden K.S."/>
            <person name="Hope R."/>
            <person name="Hossain A."/>
            <person name="Karabika E."/>
            <person name="Karaffa L."/>
            <person name="Karanyi Z."/>
            <person name="Krasevec N."/>
            <person name="Kuo A."/>
            <person name="Kusch H."/>
            <person name="LaButti K."/>
            <person name="Lagendijk E.L."/>
            <person name="Lapidus A."/>
            <person name="Levasseur A."/>
            <person name="Lindquist E."/>
            <person name="Lipzen A."/>
            <person name="Logrieco A.F."/>
            <person name="MacCabe A."/>
            <person name="Maekelae M.R."/>
            <person name="Malavazi I."/>
            <person name="Melin P."/>
            <person name="Meyer V."/>
            <person name="Mielnichuk N."/>
            <person name="Miskei M."/>
            <person name="Molnar A.P."/>
            <person name="Mule G."/>
            <person name="Ngan C.Y."/>
            <person name="Orejas M."/>
            <person name="Orosz E."/>
            <person name="Ouedraogo J.P."/>
            <person name="Overkamp K.M."/>
            <person name="Park H.-S."/>
            <person name="Perrone G."/>
            <person name="Piumi F."/>
            <person name="Punt P.J."/>
            <person name="Ram A.F."/>
            <person name="Ramon A."/>
            <person name="Rauscher S."/>
            <person name="Record E."/>
            <person name="Riano-Pachon D.M."/>
            <person name="Robert V."/>
            <person name="Roehrig J."/>
            <person name="Ruller R."/>
            <person name="Salamov A."/>
            <person name="Salih N.S."/>
            <person name="Samson R.A."/>
            <person name="Sandor E."/>
            <person name="Sanguinetti M."/>
            <person name="Schuetze T."/>
            <person name="Sepcic K."/>
            <person name="Shelest E."/>
            <person name="Sherlock G."/>
            <person name="Sophianopoulou V."/>
            <person name="Squina F.M."/>
            <person name="Sun H."/>
            <person name="Susca A."/>
            <person name="Todd R.B."/>
            <person name="Tsang A."/>
            <person name="Unkles S.E."/>
            <person name="van de Wiele N."/>
            <person name="van Rossen-Uffink D."/>
            <person name="Oliveira J.V."/>
            <person name="Vesth T.C."/>
            <person name="Visser J."/>
            <person name="Yu J.-H."/>
            <person name="Zhou M."/>
            <person name="Andersen M.R."/>
            <person name="Archer D.B."/>
            <person name="Baker S.E."/>
            <person name="Benoit I."/>
            <person name="Brakhage A.A."/>
            <person name="Braus G.H."/>
            <person name="Fischer R."/>
            <person name="Frisvad J.C."/>
            <person name="Goldman G.H."/>
            <person name="Houbraken J."/>
            <person name="Oakley B."/>
            <person name="Pocsi I."/>
            <person name="Scazzocchio C."/>
            <person name="Seiboth B."/>
            <person name="vanKuyk P.A."/>
            <person name="Wortman J."/>
            <person name="Dyer P.S."/>
            <person name="Grigoriev I.V."/>
        </authorList>
    </citation>
    <scope>NUCLEOTIDE SEQUENCE [LARGE SCALE GENOMIC DNA]</scope>
    <source>
        <strain evidence="2">CBS 593.65</strain>
    </source>
</reference>